<keyword evidence="1" id="KW-0812">Transmembrane</keyword>
<feature type="domain" description="PDZ" evidence="2">
    <location>
        <begin position="104"/>
        <end position="174"/>
    </location>
</feature>
<dbReference type="Pfam" id="PF17820">
    <property type="entry name" value="PDZ_6"/>
    <property type="match status" value="1"/>
</dbReference>
<dbReference type="InterPro" id="IPR008763">
    <property type="entry name" value="Peptidase_S55"/>
</dbReference>
<evidence type="ECO:0000259" key="3">
    <source>
        <dbReference type="PROSITE" id="PS51494"/>
    </source>
</evidence>
<dbReference type="InterPro" id="IPR014219">
    <property type="entry name" value="SpoIVB"/>
</dbReference>
<dbReference type="OrthoDB" id="9765242at2"/>
<dbReference type="InterPro" id="IPR036034">
    <property type="entry name" value="PDZ_sf"/>
</dbReference>
<name>A0A9X2MG53_9FIRM</name>
<dbReference type="PROSITE" id="PS51494">
    <property type="entry name" value="SPOIVB"/>
    <property type="match status" value="1"/>
</dbReference>
<proteinExistence type="predicted"/>
<evidence type="ECO:0000313" key="4">
    <source>
        <dbReference type="EMBL" id="MCR2042612.1"/>
    </source>
</evidence>
<dbReference type="NCBIfam" id="TIGR02860">
    <property type="entry name" value="spore_IV_B"/>
    <property type="match status" value="1"/>
</dbReference>
<keyword evidence="4" id="KW-0378">Hydrolase</keyword>
<accession>A0A9X2MG53</accession>
<dbReference type="EMBL" id="JANJZL010000001">
    <property type="protein sequence ID" value="MCR2042612.1"/>
    <property type="molecule type" value="Genomic_DNA"/>
</dbReference>
<dbReference type="GO" id="GO:0016787">
    <property type="term" value="F:hydrolase activity"/>
    <property type="evidence" value="ECO:0007669"/>
    <property type="project" value="UniProtKB-KW"/>
</dbReference>
<organism evidence="4 5">
    <name type="scientific">Anaerosalibacter massiliensis</name>
    <dbReference type="NCBI Taxonomy" id="1347392"/>
    <lineage>
        <taxon>Bacteria</taxon>
        <taxon>Bacillati</taxon>
        <taxon>Bacillota</taxon>
        <taxon>Tissierellia</taxon>
        <taxon>Tissierellales</taxon>
        <taxon>Sporanaerobacteraceae</taxon>
        <taxon>Anaerosalibacter</taxon>
    </lineage>
</organism>
<evidence type="ECO:0000313" key="5">
    <source>
        <dbReference type="Proteomes" id="UP001142078"/>
    </source>
</evidence>
<keyword evidence="5" id="KW-1185">Reference proteome</keyword>
<dbReference type="EC" id="3.4.21.116" evidence="4"/>
<gene>
    <name evidence="4" type="primary">spoIVB</name>
    <name evidence="4" type="ORF">NSA23_00645</name>
</gene>
<dbReference type="SUPFAM" id="SSF50494">
    <property type="entry name" value="Trypsin-like serine proteases"/>
    <property type="match status" value="1"/>
</dbReference>
<dbReference type="SMART" id="SM00228">
    <property type="entry name" value="PDZ"/>
    <property type="match status" value="1"/>
</dbReference>
<keyword evidence="1" id="KW-1133">Transmembrane helix</keyword>
<dbReference type="InterPro" id="IPR041489">
    <property type="entry name" value="PDZ_6"/>
</dbReference>
<protein>
    <submittedName>
        <fullName evidence="4">SpoIVB peptidase</fullName>
        <ecNumber evidence="4">3.4.21.116</ecNumber>
    </submittedName>
</protein>
<dbReference type="InterPro" id="IPR001478">
    <property type="entry name" value="PDZ"/>
</dbReference>
<dbReference type="Proteomes" id="UP001142078">
    <property type="component" value="Unassembled WGS sequence"/>
</dbReference>
<dbReference type="PROSITE" id="PS50106">
    <property type="entry name" value="PDZ"/>
    <property type="match status" value="1"/>
</dbReference>
<comment type="caution">
    <text evidence="4">The sequence shown here is derived from an EMBL/GenBank/DDBJ whole genome shotgun (WGS) entry which is preliminary data.</text>
</comment>
<dbReference type="SUPFAM" id="SSF50156">
    <property type="entry name" value="PDZ domain-like"/>
    <property type="match status" value="1"/>
</dbReference>
<feature type="transmembrane region" description="Helical" evidence="1">
    <location>
        <begin position="12"/>
        <end position="32"/>
    </location>
</feature>
<dbReference type="Gene3D" id="2.30.42.10">
    <property type="match status" value="1"/>
</dbReference>
<feature type="domain" description="Peptidase S55" evidence="3">
    <location>
        <begin position="196"/>
        <end position="435"/>
    </location>
</feature>
<dbReference type="InterPro" id="IPR009003">
    <property type="entry name" value="Peptidase_S1_PA"/>
</dbReference>
<evidence type="ECO:0000259" key="2">
    <source>
        <dbReference type="PROSITE" id="PS50106"/>
    </source>
</evidence>
<dbReference type="AlphaFoldDB" id="A0A9X2MG53"/>
<keyword evidence="1" id="KW-0472">Membrane</keyword>
<reference evidence="4" key="1">
    <citation type="submission" date="2022-07" db="EMBL/GenBank/DDBJ databases">
        <title>Enhanced cultured diversity of the mouse gut microbiota enables custom-made synthetic communities.</title>
        <authorList>
            <person name="Afrizal A."/>
        </authorList>
    </citation>
    <scope>NUCLEOTIDE SEQUENCE</scope>
    <source>
        <strain evidence="4">DSM 29482</strain>
    </source>
</reference>
<dbReference type="RefSeq" id="WP_050069818.1">
    <property type="nucleotide sequence ID" value="NZ_CABKTM010000043.1"/>
</dbReference>
<dbReference type="Pfam" id="PF05580">
    <property type="entry name" value="Peptidase_S55"/>
    <property type="match status" value="1"/>
</dbReference>
<sequence length="439" mass="49331">MPRYSKYKRQISILFLFFIFFYFIQTWSVFYYPEEINIIKGEKKDFKVFFPLTLKVSQDSNNILNIDSTEKFGTSLKKSYSFDTLESGIAKMQFKLFGIVPIKTVEVNVIDRAYLVPGGNSVGVRLNTKGVLVVSVTDIVGVDGKKYNPAKKAGIRAGDNIVEINGQKVESAEHVIELLNNIKDNRVSIVIERNNMNFTTEVIPVKSIQDNCYRLGIWVRDKTAGIGTLTFYNEDNNMFGALGHGITDMDTGKLLNVKNGKIMKAKISEIEQGKKGNPGEIRGIFYETENILGDITRNTPFGIYGKINTDISNTNNEKPMPVALQEEVKEGKAYILTTLNGDKIEKFEIEIVKAQNQLVPEQKSMVLKVTDKDLLQRTGGIVQGMSGSPIIQDGKIVGAVTHVFVNDPTKGYGLYIEWMLEQTNISIKNKSNFAENRER</sequence>
<evidence type="ECO:0000256" key="1">
    <source>
        <dbReference type="SAM" id="Phobius"/>
    </source>
</evidence>